<evidence type="ECO:0000256" key="3">
    <source>
        <dbReference type="ARBA" id="ARBA00023125"/>
    </source>
</evidence>
<accession>A0A5C8FC93</accession>
<proteinExistence type="inferred from homology"/>
<dbReference type="Gene3D" id="1.10.443.10">
    <property type="entry name" value="Intergrase catalytic core"/>
    <property type="match status" value="1"/>
</dbReference>
<name>A0A5C8FC93_9SPIR</name>
<keyword evidence="2" id="KW-0229">DNA integration</keyword>
<dbReference type="PROSITE" id="PS51900">
    <property type="entry name" value="CB"/>
    <property type="match status" value="1"/>
</dbReference>
<feature type="domain" description="Core-binding (CB)" evidence="7">
    <location>
        <begin position="15"/>
        <end position="104"/>
    </location>
</feature>
<dbReference type="SUPFAM" id="SSF56349">
    <property type="entry name" value="DNA breaking-rejoining enzymes"/>
    <property type="match status" value="1"/>
</dbReference>
<reference evidence="8 9" key="1">
    <citation type="journal article" date="1992" name="Lakartidningen">
        <title>[Penicillin V and not amoxicillin is the first choice preparation in acute otitis].</title>
        <authorList>
            <person name="Kamme C."/>
            <person name="Lundgren K."/>
            <person name="Prellner K."/>
        </authorList>
    </citation>
    <scope>NUCLEOTIDE SEQUENCE [LARGE SCALE GENOMIC DNA]</scope>
    <source>
        <strain evidence="8 9">PC3714II</strain>
    </source>
</reference>
<dbReference type="InterPro" id="IPR013762">
    <property type="entry name" value="Integrase-like_cat_sf"/>
</dbReference>
<dbReference type="InterPro" id="IPR044068">
    <property type="entry name" value="CB"/>
</dbReference>
<feature type="domain" description="Tyr recombinase" evidence="6">
    <location>
        <begin position="124"/>
        <end position="315"/>
    </location>
</feature>
<evidence type="ECO:0000256" key="1">
    <source>
        <dbReference type="ARBA" id="ARBA00008857"/>
    </source>
</evidence>
<dbReference type="InterPro" id="IPR010998">
    <property type="entry name" value="Integrase_recombinase_N"/>
</dbReference>
<dbReference type="GO" id="GO:0015074">
    <property type="term" value="P:DNA integration"/>
    <property type="evidence" value="ECO:0007669"/>
    <property type="project" value="UniProtKB-KW"/>
</dbReference>
<dbReference type="PANTHER" id="PTHR30349:SF41">
    <property type="entry name" value="INTEGRASE_RECOMBINASE PROTEIN MJ0367-RELATED"/>
    <property type="match status" value="1"/>
</dbReference>
<evidence type="ECO:0000256" key="4">
    <source>
        <dbReference type="ARBA" id="ARBA00023172"/>
    </source>
</evidence>
<dbReference type="PANTHER" id="PTHR30349">
    <property type="entry name" value="PHAGE INTEGRASE-RELATED"/>
    <property type="match status" value="1"/>
</dbReference>
<evidence type="ECO:0000256" key="5">
    <source>
        <dbReference type="PROSITE-ProRule" id="PRU01248"/>
    </source>
</evidence>
<evidence type="ECO:0000256" key="2">
    <source>
        <dbReference type="ARBA" id="ARBA00022908"/>
    </source>
</evidence>
<dbReference type="GO" id="GO:0006310">
    <property type="term" value="P:DNA recombination"/>
    <property type="evidence" value="ECO:0007669"/>
    <property type="project" value="UniProtKB-KW"/>
</dbReference>
<comment type="caution">
    <text evidence="8">The sequence shown here is derived from an EMBL/GenBank/DDBJ whole genome shotgun (WGS) entry which is preliminary data.</text>
</comment>
<dbReference type="PROSITE" id="PS51898">
    <property type="entry name" value="TYR_RECOMBINASE"/>
    <property type="match status" value="1"/>
</dbReference>
<dbReference type="InterPro" id="IPR011010">
    <property type="entry name" value="DNA_brk_join_enz"/>
</dbReference>
<dbReference type="AlphaFoldDB" id="A0A5C8FC93"/>
<dbReference type="InterPro" id="IPR050090">
    <property type="entry name" value="Tyrosine_recombinase_XerCD"/>
</dbReference>
<dbReference type="EMBL" id="SAYG01000002">
    <property type="protein sequence ID" value="TXJ46721.1"/>
    <property type="molecule type" value="Genomic_DNA"/>
</dbReference>
<dbReference type="Gene3D" id="1.10.150.130">
    <property type="match status" value="1"/>
</dbReference>
<sequence>MLYAKNDSLNDYNNINDFNLVKEYLDYNSSYKSETSIITYKSCLKVFYEFLISYLTNIDKDYLAKQIDRKTIEHFINYQAGKKLGEDIIHCRIMVVKDYLKYLAKNKVITMQKFFNIFDDLKMPKPKIKNQICIKSNEAMRLIEILKKQKDTFVNRRNILIILLMSNTGIRRKEIALINPNAIDFENNTIMIYKTKGSKPRIIGFSECIKSIMINYLKDREYILKKNNKKSNNLLIKKNGDDLSINSISKMMSEISKEYNFKITCHSLRRGFATDMAESKTDIYLISKLMGHESINTTVSRYIQVLSGAIKEAMNNHPLSKLNNPLKSSFEIEKDKMQNTVSKEELICTINLLSQEINRLSQMLEKEV</sequence>
<organism evidence="8 9">
    <name type="scientific">Brachyspira aalborgi</name>
    <dbReference type="NCBI Taxonomy" id="29522"/>
    <lineage>
        <taxon>Bacteria</taxon>
        <taxon>Pseudomonadati</taxon>
        <taxon>Spirochaetota</taxon>
        <taxon>Spirochaetia</taxon>
        <taxon>Brachyspirales</taxon>
        <taxon>Brachyspiraceae</taxon>
        <taxon>Brachyspira</taxon>
    </lineage>
</organism>
<gene>
    <name evidence="8" type="ORF">EPJ70_00840</name>
</gene>
<evidence type="ECO:0000259" key="6">
    <source>
        <dbReference type="PROSITE" id="PS51898"/>
    </source>
</evidence>
<keyword evidence="4" id="KW-0233">DNA recombination</keyword>
<evidence type="ECO:0000259" key="7">
    <source>
        <dbReference type="PROSITE" id="PS51900"/>
    </source>
</evidence>
<dbReference type="Pfam" id="PF00589">
    <property type="entry name" value="Phage_integrase"/>
    <property type="match status" value="1"/>
</dbReference>
<dbReference type="Proteomes" id="UP000324574">
    <property type="component" value="Unassembled WGS sequence"/>
</dbReference>
<dbReference type="RefSeq" id="WP_147525637.1">
    <property type="nucleotide sequence ID" value="NZ_SAYG01000002.1"/>
</dbReference>
<protein>
    <submittedName>
        <fullName evidence="8">Site-specific integrase</fullName>
    </submittedName>
</protein>
<keyword evidence="3 5" id="KW-0238">DNA-binding</keyword>
<evidence type="ECO:0000313" key="8">
    <source>
        <dbReference type="EMBL" id="TXJ46721.1"/>
    </source>
</evidence>
<dbReference type="CDD" id="cd00397">
    <property type="entry name" value="DNA_BRE_C"/>
    <property type="match status" value="1"/>
</dbReference>
<evidence type="ECO:0000313" key="9">
    <source>
        <dbReference type="Proteomes" id="UP000324574"/>
    </source>
</evidence>
<comment type="similarity">
    <text evidence="1">Belongs to the 'phage' integrase family.</text>
</comment>
<dbReference type="InterPro" id="IPR002104">
    <property type="entry name" value="Integrase_catalytic"/>
</dbReference>
<dbReference type="GO" id="GO:0003677">
    <property type="term" value="F:DNA binding"/>
    <property type="evidence" value="ECO:0007669"/>
    <property type="project" value="UniProtKB-UniRule"/>
</dbReference>